<comment type="caution">
    <text evidence="2">The sequence shown here is derived from an EMBL/GenBank/DDBJ whole genome shotgun (WGS) entry which is preliminary data.</text>
</comment>
<reference evidence="2 3" key="1">
    <citation type="submission" date="2024-08" db="EMBL/GenBank/DDBJ databases">
        <title>Clostridium lapicellarii sp. nov., and Clostridium renhuaiense sp. nov., two species isolated from the mud in a fermentation cellar used for producing sauce-flavour Chinese liquors.</title>
        <authorList>
            <person name="Yang F."/>
            <person name="Wang H."/>
            <person name="Chen L.Q."/>
            <person name="Zhou N."/>
            <person name="Lu J.J."/>
            <person name="Pu X.X."/>
            <person name="Wan B."/>
            <person name="Wang L."/>
            <person name="Liu S.J."/>
        </authorList>
    </citation>
    <scope>NUCLEOTIDE SEQUENCE [LARGE SCALE GENOMIC DNA]</scope>
    <source>
        <strain evidence="2 3">MT-5</strain>
    </source>
</reference>
<evidence type="ECO:0000313" key="3">
    <source>
        <dbReference type="Proteomes" id="UP001564657"/>
    </source>
</evidence>
<evidence type="ECO:0000256" key="1">
    <source>
        <dbReference type="SAM" id="MobiDB-lite"/>
    </source>
</evidence>
<protein>
    <submittedName>
        <fullName evidence="2">Uncharacterized protein</fullName>
    </submittedName>
</protein>
<dbReference type="RefSeq" id="WP_369703746.1">
    <property type="nucleotide sequence ID" value="NZ_JBGEWD010000005.1"/>
</dbReference>
<proteinExistence type="predicted"/>
<organism evidence="2 3">
    <name type="scientific">Clostridium moutaii</name>
    <dbReference type="NCBI Taxonomy" id="3240932"/>
    <lineage>
        <taxon>Bacteria</taxon>
        <taxon>Bacillati</taxon>
        <taxon>Bacillota</taxon>
        <taxon>Clostridia</taxon>
        <taxon>Eubacteriales</taxon>
        <taxon>Clostridiaceae</taxon>
        <taxon>Clostridium</taxon>
    </lineage>
</organism>
<dbReference type="EMBL" id="JBGEWD010000005">
    <property type="protein sequence ID" value="MEY7999853.1"/>
    <property type="molecule type" value="Genomic_DNA"/>
</dbReference>
<feature type="compositionally biased region" description="Basic and acidic residues" evidence="1">
    <location>
        <begin position="1"/>
        <end position="10"/>
    </location>
</feature>
<accession>A0ABV4BMZ3</accession>
<dbReference type="Proteomes" id="UP001564657">
    <property type="component" value="Unassembled WGS sequence"/>
</dbReference>
<gene>
    <name evidence="2" type="ORF">AB8U03_06540</name>
</gene>
<evidence type="ECO:0000313" key="2">
    <source>
        <dbReference type="EMBL" id="MEY7999853.1"/>
    </source>
</evidence>
<feature type="region of interest" description="Disordered" evidence="1">
    <location>
        <begin position="1"/>
        <end position="31"/>
    </location>
</feature>
<keyword evidence="3" id="KW-1185">Reference proteome</keyword>
<sequence length="54" mass="6356">MSKTIPDKIKDRKQKKSKNNQPINSSDFESKTHWKVYSSEKGYQICGRDTHVEE</sequence>
<name>A0ABV4BMZ3_9CLOT</name>